<evidence type="ECO:0000313" key="2">
    <source>
        <dbReference type="EMBL" id="RYU96888.1"/>
    </source>
</evidence>
<dbReference type="RefSeq" id="WP_130019843.1">
    <property type="nucleotide sequence ID" value="NZ_SEWF01000005.1"/>
</dbReference>
<feature type="signal peptide" evidence="1">
    <location>
        <begin position="1"/>
        <end position="19"/>
    </location>
</feature>
<comment type="caution">
    <text evidence="2">The sequence shown here is derived from an EMBL/GenBank/DDBJ whole genome shotgun (WGS) entry which is preliminary data.</text>
</comment>
<dbReference type="AlphaFoldDB" id="A0A4Q5M3I9"/>
<dbReference type="OrthoDB" id="959790at2"/>
<gene>
    <name evidence="2" type="ORF">EWM59_05000</name>
</gene>
<accession>A0A4Q5M3I9</accession>
<organism evidence="2 3">
    <name type="scientific">Emticicia agri</name>
    <dbReference type="NCBI Taxonomy" id="2492393"/>
    <lineage>
        <taxon>Bacteria</taxon>
        <taxon>Pseudomonadati</taxon>
        <taxon>Bacteroidota</taxon>
        <taxon>Cytophagia</taxon>
        <taxon>Cytophagales</taxon>
        <taxon>Leadbetterellaceae</taxon>
        <taxon>Emticicia</taxon>
    </lineage>
</organism>
<keyword evidence="1" id="KW-0732">Signal</keyword>
<dbReference type="Proteomes" id="UP000293162">
    <property type="component" value="Unassembled WGS sequence"/>
</dbReference>
<dbReference type="EMBL" id="SEWF01000005">
    <property type="protein sequence ID" value="RYU96888.1"/>
    <property type="molecule type" value="Genomic_DNA"/>
</dbReference>
<sequence>MKTIYTLITLCLLSMSAFCQNIDQNGRTPEQQKITSVAPVQEVYLQEDASAKTIASFKLKYTLPAGKTAGEIVLFHPKADQVLKKISLTQQQGSIEVSTKDLPVTGVIVALYTDSVPLQTRNIKFE</sequence>
<proteinExistence type="predicted"/>
<feature type="chain" id="PRO_5020683041" evidence="1">
    <location>
        <begin position="20"/>
        <end position="126"/>
    </location>
</feature>
<evidence type="ECO:0000313" key="3">
    <source>
        <dbReference type="Proteomes" id="UP000293162"/>
    </source>
</evidence>
<protein>
    <submittedName>
        <fullName evidence="2">Uncharacterized protein</fullName>
    </submittedName>
</protein>
<evidence type="ECO:0000256" key="1">
    <source>
        <dbReference type="SAM" id="SignalP"/>
    </source>
</evidence>
<keyword evidence="3" id="KW-1185">Reference proteome</keyword>
<name>A0A4Q5M3I9_9BACT</name>
<reference evidence="2 3" key="1">
    <citation type="submission" date="2019-02" db="EMBL/GenBank/DDBJ databases">
        <title>Bacterial novel species Emticicia sp. 17J42-9 isolated from soil.</title>
        <authorList>
            <person name="Jung H.-Y."/>
        </authorList>
    </citation>
    <scope>NUCLEOTIDE SEQUENCE [LARGE SCALE GENOMIC DNA]</scope>
    <source>
        <strain evidence="2 3">17J42-9</strain>
    </source>
</reference>